<dbReference type="SUPFAM" id="SSF48452">
    <property type="entry name" value="TPR-like"/>
    <property type="match status" value="1"/>
</dbReference>
<evidence type="ECO:0000256" key="2">
    <source>
        <dbReference type="ARBA" id="ARBA00022803"/>
    </source>
</evidence>
<evidence type="ECO:0000256" key="4">
    <source>
        <dbReference type="SAM" id="MobiDB-lite"/>
    </source>
</evidence>
<dbReference type="Gene3D" id="1.25.40.10">
    <property type="entry name" value="Tetratricopeptide repeat domain"/>
    <property type="match status" value="2"/>
</dbReference>
<dbReference type="PANTHER" id="PTHR44943:SF4">
    <property type="entry name" value="TPR REPEAT-CONTAINING PROTEIN MJ0798"/>
    <property type="match status" value="1"/>
</dbReference>
<organism evidence="5 6">
    <name type="scientific">Candidatus Methylobacter oryzae</name>
    <dbReference type="NCBI Taxonomy" id="2497749"/>
    <lineage>
        <taxon>Bacteria</taxon>
        <taxon>Pseudomonadati</taxon>
        <taxon>Pseudomonadota</taxon>
        <taxon>Gammaproteobacteria</taxon>
        <taxon>Methylococcales</taxon>
        <taxon>Methylococcaceae</taxon>
        <taxon>Methylobacter</taxon>
    </lineage>
</organism>
<sequence>MAIHSILIMSLINQMLRDLESRKTADDISPALQRNIHVIPTSSTSRPALIWSLLAAVMAVGIYWAYQYSQTPSKSSPLPDTDSYNKSPVPIVSYEKVLVAPNAVISDPTPEIEFKPKNTTIPAVSATQPEPAARPPAFQSRPPAQASTAMPTKPKIVEKPLNTKVPVSAKPVQINSVVAKQQADLLYHQAENDSGGYSTSHKLEQALMLDPKHLKARLLLAKTLYNQGQISKTAEFLDQSLALFPENLQFISTRAQLFLQQQNPSSALKTLQRINIVDNSNEAYLSLLAATYQQLQSYANAARTYQKLVSINPEKPENWLGLALSQEKLGNLKLSREAYQAALNKNTLKESITSFIHQRLNELR</sequence>
<dbReference type="Pfam" id="PF13432">
    <property type="entry name" value="TPR_16"/>
    <property type="match status" value="1"/>
</dbReference>
<reference evidence="5 6" key="1">
    <citation type="journal article" date="2019" name="Antonie Van Leeuwenhoek">
        <title>Description of 'Ca. Methylobacter oryzae' KRF1, a novel species from the environmentally important Methylobacter clade 2.</title>
        <authorList>
            <person name="Khatri K."/>
            <person name="Mohite J.A."/>
            <person name="Pandit P.S."/>
            <person name="Bahulikar R."/>
            <person name="Rahalkar M.C."/>
        </authorList>
    </citation>
    <scope>NUCLEOTIDE SEQUENCE [LARGE SCALE GENOMIC DNA]</scope>
    <source>
        <strain evidence="5 6">KRF1</strain>
    </source>
</reference>
<dbReference type="SMART" id="SM00028">
    <property type="entry name" value="TPR"/>
    <property type="match status" value="3"/>
</dbReference>
<evidence type="ECO:0000313" key="6">
    <source>
        <dbReference type="Proteomes" id="UP000733744"/>
    </source>
</evidence>
<dbReference type="Pfam" id="PF14559">
    <property type="entry name" value="TPR_19"/>
    <property type="match status" value="1"/>
</dbReference>
<keyword evidence="1" id="KW-0677">Repeat</keyword>
<keyword evidence="2 3" id="KW-0802">TPR repeat</keyword>
<evidence type="ECO:0000256" key="3">
    <source>
        <dbReference type="PROSITE-ProRule" id="PRU00339"/>
    </source>
</evidence>
<evidence type="ECO:0000313" key="5">
    <source>
        <dbReference type="EMBL" id="TRX02320.1"/>
    </source>
</evidence>
<dbReference type="InterPro" id="IPR051685">
    <property type="entry name" value="Ycf3/AcsC/BcsC/TPR_MFPF"/>
</dbReference>
<feature type="region of interest" description="Disordered" evidence="4">
    <location>
        <begin position="125"/>
        <end position="150"/>
    </location>
</feature>
<evidence type="ECO:0000256" key="1">
    <source>
        <dbReference type="ARBA" id="ARBA00022737"/>
    </source>
</evidence>
<proteinExistence type="predicted"/>
<comment type="caution">
    <text evidence="5">The sequence shown here is derived from an EMBL/GenBank/DDBJ whole genome shotgun (WGS) entry which is preliminary data.</text>
</comment>
<dbReference type="PANTHER" id="PTHR44943">
    <property type="entry name" value="CELLULOSE SYNTHASE OPERON PROTEIN C"/>
    <property type="match status" value="1"/>
</dbReference>
<dbReference type="InterPro" id="IPR011990">
    <property type="entry name" value="TPR-like_helical_dom_sf"/>
</dbReference>
<dbReference type="Proteomes" id="UP000733744">
    <property type="component" value="Unassembled WGS sequence"/>
</dbReference>
<dbReference type="PROSITE" id="PS50005">
    <property type="entry name" value="TPR"/>
    <property type="match status" value="1"/>
</dbReference>
<protein>
    <submittedName>
        <fullName evidence="5">Tetratricopeptide repeat protein</fullName>
    </submittedName>
</protein>
<accession>A0ABY3CGP6</accession>
<feature type="repeat" description="TPR" evidence="3">
    <location>
        <begin position="282"/>
        <end position="315"/>
    </location>
</feature>
<keyword evidence="6" id="KW-1185">Reference proteome</keyword>
<gene>
    <name evidence="5" type="ORF">EKO24_002820</name>
</gene>
<dbReference type="InterPro" id="IPR019734">
    <property type="entry name" value="TPR_rpt"/>
</dbReference>
<name>A0ABY3CGP6_9GAMM</name>
<dbReference type="EMBL" id="RYFG02000012">
    <property type="protein sequence ID" value="TRX02320.1"/>
    <property type="molecule type" value="Genomic_DNA"/>
</dbReference>